<dbReference type="RefSeq" id="WP_301639728.1">
    <property type="nucleotide sequence ID" value="NZ_JAUEII010000016.1"/>
</dbReference>
<gene>
    <name evidence="1" type="ORF">QVO10_08545</name>
</gene>
<protein>
    <submittedName>
        <fullName evidence="1">Uncharacterized protein</fullName>
    </submittedName>
</protein>
<comment type="caution">
    <text evidence="1">The sequence shown here is derived from an EMBL/GenBank/DDBJ whole genome shotgun (WGS) entry which is preliminary data.</text>
</comment>
<reference evidence="1" key="1">
    <citation type="submission" date="2023-06" db="EMBL/GenBank/DDBJ databases">
        <authorList>
            <person name="Zeman M."/>
            <person name="Kubasova T."/>
            <person name="Jahodarova E."/>
            <person name="Nykrynova M."/>
            <person name="Rychlik I."/>
        </authorList>
    </citation>
    <scope>NUCLEOTIDE SEQUENCE</scope>
    <source>
        <strain evidence="1">84_SSukc20</strain>
    </source>
</reference>
<accession>A0ABT7X5R8</accession>
<name>A0ABT7X5R8_9BACE</name>
<reference evidence="1" key="2">
    <citation type="submission" date="2024-05" db="EMBL/GenBank/DDBJ databases">
        <title>Identification and characterization of horizontal gene transfer across gut microbiota members of farm animals based on homology search.</title>
        <authorList>
            <person name="Schwarzerova J."/>
            <person name="Nykrynova M."/>
            <person name="Jureckova K."/>
            <person name="Cejkova D."/>
            <person name="Rychlik I."/>
        </authorList>
    </citation>
    <scope>NUCLEOTIDE SEQUENCE</scope>
    <source>
        <strain evidence="1">84_SSukc20</strain>
    </source>
</reference>
<keyword evidence="2" id="KW-1185">Reference proteome</keyword>
<sequence length="107" mass="12486">MDWFNKQIKIPFKRNELAVDFWNLKFDLDISLNAFVMDAEDLEQENEDAGDLDSMDDSMESVLEGNRLDDELTMPLNCIPSIDSYLAIQKYGRMTWNDEKLNEAIQT</sequence>
<dbReference type="Proteomes" id="UP001167871">
    <property type="component" value="Unassembled WGS sequence"/>
</dbReference>
<organism evidence="1 2">
    <name type="scientific">Bacteroides gallinaceum</name>
    <dbReference type="NCBI Taxonomy" id="1462571"/>
    <lineage>
        <taxon>Bacteria</taxon>
        <taxon>Pseudomonadati</taxon>
        <taxon>Bacteroidota</taxon>
        <taxon>Bacteroidia</taxon>
        <taxon>Bacteroidales</taxon>
        <taxon>Bacteroidaceae</taxon>
        <taxon>Bacteroides</taxon>
    </lineage>
</organism>
<evidence type="ECO:0000313" key="1">
    <source>
        <dbReference type="EMBL" id="MDN0049434.1"/>
    </source>
</evidence>
<evidence type="ECO:0000313" key="2">
    <source>
        <dbReference type="Proteomes" id="UP001167871"/>
    </source>
</evidence>
<proteinExistence type="predicted"/>
<dbReference type="EMBL" id="JAUEII010000016">
    <property type="protein sequence ID" value="MDN0049434.1"/>
    <property type="molecule type" value="Genomic_DNA"/>
</dbReference>